<keyword evidence="2" id="KW-0732">Signal</keyword>
<feature type="chain" id="PRO_5008501702" evidence="2">
    <location>
        <begin position="25"/>
        <end position="354"/>
    </location>
</feature>
<protein>
    <submittedName>
        <fullName evidence="3">Acylhydrolase</fullName>
    </submittedName>
</protein>
<dbReference type="PANTHER" id="PTHR45648">
    <property type="entry name" value="GDSL LIPASE/ACYLHYDROLASE FAMILY PROTEIN (AFU_ORTHOLOGUE AFUA_4G14700)"/>
    <property type="match status" value="1"/>
</dbReference>
<dbReference type="Gene3D" id="3.40.50.1110">
    <property type="entry name" value="SGNH hydrolase"/>
    <property type="match status" value="1"/>
</dbReference>
<evidence type="ECO:0000313" key="4">
    <source>
        <dbReference type="Proteomes" id="UP000054683"/>
    </source>
</evidence>
<dbReference type="InterPro" id="IPR036514">
    <property type="entry name" value="SGNH_hydro_sf"/>
</dbReference>
<dbReference type="GO" id="GO:0016788">
    <property type="term" value="F:hydrolase activity, acting on ester bonds"/>
    <property type="evidence" value="ECO:0007669"/>
    <property type="project" value="InterPro"/>
</dbReference>
<accession>A0A158GV37</accession>
<dbReference type="InterPro" id="IPR001087">
    <property type="entry name" value="GDSL"/>
</dbReference>
<dbReference type="AlphaFoldDB" id="A0A158GV37"/>
<evidence type="ECO:0000313" key="3">
    <source>
        <dbReference type="EMBL" id="SAL35902.1"/>
    </source>
</evidence>
<evidence type="ECO:0000256" key="2">
    <source>
        <dbReference type="SAM" id="SignalP"/>
    </source>
</evidence>
<gene>
    <name evidence="3" type="ORF">AWB69_03388</name>
</gene>
<dbReference type="Proteomes" id="UP000054683">
    <property type="component" value="Unassembled WGS sequence"/>
</dbReference>
<name>A0A158GV37_9BURK</name>
<proteinExistence type="predicted"/>
<sequence length="354" mass="37218">MTVRRFAFLALTCGLIGLAPSSNASADSADPQRSLLQVVSFGDSLSDVGTYAYARRFGGGTYTTNPGAISVQLIAEHYGSSLTPALTGGFGQPSVIHPEGFGYAQGGARVAGAPNPGDATGDTGELQTPLTSQVAAYLQSHTRFTAKQLVLMQGGANDVQDAYDAWAEMVATGGNPAASLQSVLPALQQAAQQLAGLVHNVQQHGATHIVVQNVPDISKAPIANLADQQLPGSSKVLRKLARAFNAALDEALPSSPAVLRIDAFTFIDEASENYRQLGFRFNGSIGTNVACAPANLPPAFQADDTSALFCSPSTYVSPHADNIYMFADAYHPTTHLQKLIADYVVVQIDTWLHE</sequence>
<dbReference type="SUPFAM" id="SSF52266">
    <property type="entry name" value="SGNH hydrolase"/>
    <property type="match status" value="1"/>
</dbReference>
<dbReference type="RefSeq" id="WP_062086523.1">
    <property type="nucleotide sequence ID" value="NZ_FCOK02000020.1"/>
</dbReference>
<dbReference type="Pfam" id="PF00657">
    <property type="entry name" value="Lipase_GDSL"/>
    <property type="match status" value="1"/>
</dbReference>
<organism evidence="3 4">
    <name type="scientific">Caballeronia udeis</name>
    <dbReference type="NCBI Taxonomy" id="1232866"/>
    <lineage>
        <taxon>Bacteria</taxon>
        <taxon>Pseudomonadati</taxon>
        <taxon>Pseudomonadota</taxon>
        <taxon>Betaproteobacteria</taxon>
        <taxon>Burkholderiales</taxon>
        <taxon>Burkholderiaceae</taxon>
        <taxon>Caballeronia</taxon>
    </lineage>
</organism>
<dbReference type="InterPro" id="IPR051058">
    <property type="entry name" value="GDSL_Est/Lipase"/>
</dbReference>
<feature type="signal peptide" evidence="2">
    <location>
        <begin position="1"/>
        <end position="24"/>
    </location>
</feature>
<dbReference type="PANTHER" id="PTHR45648:SF22">
    <property type="entry name" value="GDSL LIPASE_ACYLHYDROLASE FAMILY PROTEIN (AFU_ORTHOLOGUE AFUA_4G14700)"/>
    <property type="match status" value="1"/>
</dbReference>
<reference evidence="3 4" key="1">
    <citation type="submission" date="2016-01" db="EMBL/GenBank/DDBJ databases">
        <authorList>
            <person name="Oliw E.H."/>
        </authorList>
    </citation>
    <scope>NUCLEOTIDE SEQUENCE [LARGE SCALE GENOMIC DNA]</scope>
    <source>
        <strain evidence="3">LMG 27134</strain>
    </source>
</reference>
<keyword evidence="1 3" id="KW-0378">Hydrolase</keyword>
<dbReference type="OrthoDB" id="5292073at2"/>
<evidence type="ECO:0000256" key="1">
    <source>
        <dbReference type="ARBA" id="ARBA00022801"/>
    </source>
</evidence>
<dbReference type="EMBL" id="FCOK02000020">
    <property type="protein sequence ID" value="SAL35902.1"/>
    <property type="molecule type" value="Genomic_DNA"/>
</dbReference>